<evidence type="ECO:0000256" key="1">
    <source>
        <dbReference type="ARBA" id="ARBA00001961"/>
    </source>
</evidence>
<feature type="region of interest" description="Disordered" evidence="6">
    <location>
        <begin position="743"/>
        <end position="788"/>
    </location>
</feature>
<feature type="compositionally biased region" description="Gly residues" evidence="6">
    <location>
        <begin position="748"/>
        <end position="762"/>
    </location>
</feature>
<gene>
    <name evidence="8" type="ORF">Vbra_15371</name>
</gene>
<dbReference type="Proteomes" id="UP000041254">
    <property type="component" value="Unassembled WGS sequence"/>
</dbReference>
<keyword evidence="3" id="KW-0223">Dioxygenase</keyword>
<evidence type="ECO:0000256" key="4">
    <source>
        <dbReference type="ARBA" id="ARBA00023002"/>
    </source>
</evidence>
<evidence type="ECO:0000313" key="9">
    <source>
        <dbReference type="Proteomes" id="UP000041254"/>
    </source>
</evidence>
<dbReference type="AlphaFoldDB" id="A0A0G4FH64"/>
<dbReference type="InterPro" id="IPR045054">
    <property type="entry name" value="P4HA-like"/>
</dbReference>
<dbReference type="SMART" id="SM00702">
    <property type="entry name" value="P4Hc"/>
    <property type="match status" value="1"/>
</dbReference>
<feature type="region of interest" description="Disordered" evidence="6">
    <location>
        <begin position="125"/>
        <end position="149"/>
    </location>
</feature>
<dbReference type="OrthoDB" id="420380at2759"/>
<keyword evidence="9" id="KW-1185">Reference proteome</keyword>
<dbReference type="SUPFAM" id="SSF57903">
    <property type="entry name" value="FYVE/PHD zinc finger"/>
    <property type="match status" value="1"/>
</dbReference>
<evidence type="ECO:0000256" key="6">
    <source>
        <dbReference type="SAM" id="MobiDB-lite"/>
    </source>
</evidence>
<sequence>MNVDAIGRALLLPAADYQRDEAVLRALQPAGSFDRFFFHPQEDIITIRLPRLIPKLFDNNTDTASLEQHGTREVRMRRVSVAGEGLPAVWVIEGFLDEAVLGLLSLYLELMDSEGKWEIVQVDGEGGGGELDERGSTEGCDDPASSGRDHQVLTMKDGNKGAHLVAIALARTAAAVFQLPEDFIDQPIQVPRYKHGEFYDIHHDDGNEFDRFTRPQHREAFFSETKSPQANWASLYAAMSERSDRGRVLYEWDDDTAIRNGPGTRIATVLLYLNTPSRSDAGGRTVFPLVADSAGNQLAGRPQLNKALIFPNILNAEGQLDPRMFHFAEEITNKDAEKAVVNLWVCDRPRAMRMPQREFQCYALPKADKPAFLSRIHHPSCPADTLCEACGFPPSYSFEKLLQNADECTLDSSRSADRAMWLARMTTRRDGAAGEWVRCHGQGQGPCVRGIHSSCLALRTGPPSGDEWRCSRCRGRDTKPEREQQGGEPAMPKASTRPPHRPPNGPPRGPLPQKRIHEMLGSKQEREAGEERPGEREWLMREIEAKGRELQAVTISALQGNRGHRPVRVNIPAFSQAASQSKDVHGLRSTLKHIQKNIISFMPPPVAPPLCPSPMSPPSPPQPPQRPAKKRRGLKLLDGDGNVVAPKQPAHGDDAASSPEAEQQPEVPAAAAPPGAARPAIDVIDLESPAGGDGLNPPTPSPHPKAAAAPAKAAVETSTAGAAPLPHQSTGVLAASHGVREAGSQAGAAGGGAVRRGGGVIEGGQTVKREQGNGKTMQDAINLDLDDD</sequence>
<dbReference type="InterPro" id="IPR006620">
    <property type="entry name" value="Pro_4_hyd_alph"/>
</dbReference>
<proteinExistence type="predicted"/>
<feature type="compositionally biased region" description="Basic and acidic residues" evidence="6">
    <location>
        <begin position="466"/>
        <end position="485"/>
    </location>
</feature>
<dbReference type="GO" id="GO:0031418">
    <property type="term" value="F:L-ascorbic acid binding"/>
    <property type="evidence" value="ECO:0007669"/>
    <property type="project" value="InterPro"/>
</dbReference>
<evidence type="ECO:0000256" key="2">
    <source>
        <dbReference type="ARBA" id="ARBA00022723"/>
    </source>
</evidence>
<dbReference type="InParanoid" id="A0A0G4FH64"/>
<reference evidence="8 9" key="1">
    <citation type="submission" date="2014-11" db="EMBL/GenBank/DDBJ databases">
        <authorList>
            <person name="Zhu J."/>
            <person name="Qi W."/>
            <person name="Song R."/>
        </authorList>
    </citation>
    <scope>NUCLEOTIDE SEQUENCE [LARGE SCALE GENOMIC DNA]</scope>
</reference>
<keyword evidence="4" id="KW-0560">Oxidoreductase</keyword>
<dbReference type="VEuPathDB" id="CryptoDB:Vbra_15371"/>
<dbReference type="EMBL" id="CDMY01000436">
    <property type="protein sequence ID" value="CEM12631.1"/>
    <property type="molecule type" value="Genomic_DNA"/>
</dbReference>
<feature type="region of interest" description="Disordered" evidence="6">
    <location>
        <begin position="605"/>
        <end position="728"/>
    </location>
</feature>
<feature type="domain" description="Prolyl 4-hydroxylase alpha subunit" evidence="7">
    <location>
        <begin position="87"/>
        <end position="346"/>
    </location>
</feature>
<feature type="compositionally biased region" description="Low complexity" evidence="6">
    <location>
        <begin position="659"/>
        <end position="680"/>
    </location>
</feature>
<protein>
    <recommendedName>
        <fullName evidence="7">Prolyl 4-hydroxylase alpha subunit domain-containing protein</fullName>
    </recommendedName>
</protein>
<feature type="compositionally biased region" description="Low complexity" evidence="6">
    <location>
        <begin position="704"/>
        <end position="714"/>
    </location>
</feature>
<dbReference type="InterPro" id="IPR011011">
    <property type="entry name" value="Znf_FYVE_PHD"/>
</dbReference>
<organism evidence="8 9">
    <name type="scientific">Vitrella brassicaformis (strain CCMP3155)</name>
    <dbReference type="NCBI Taxonomy" id="1169540"/>
    <lineage>
        <taxon>Eukaryota</taxon>
        <taxon>Sar</taxon>
        <taxon>Alveolata</taxon>
        <taxon>Colpodellida</taxon>
        <taxon>Vitrellaceae</taxon>
        <taxon>Vitrella</taxon>
    </lineage>
</organism>
<accession>A0A0G4FH64</accession>
<name>A0A0G4FH64_VITBC</name>
<dbReference type="Gene3D" id="2.60.120.620">
    <property type="entry name" value="q2cbj1_9rhob like domain"/>
    <property type="match status" value="1"/>
</dbReference>
<feature type="region of interest" description="Disordered" evidence="6">
    <location>
        <begin position="461"/>
        <end position="514"/>
    </location>
</feature>
<feature type="compositionally biased region" description="Pro residues" evidence="6">
    <location>
        <begin position="605"/>
        <end position="626"/>
    </location>
</feature>
<evidence type="ECO:0000259" key="7">
    <source>
        <dbReference type="SMART" id="SM00702"/>
    </source>
</evidence>
<keyword evidence="2" id="KW-0479">Metal-binding</keyword>
<dbReference type="GO" id="GO:0005506">
    <property type="term" value="F:iron ion binding"/>
    <property type="evidence" value="ECO:0007669"/>
    <property type="project" value="InterPro"/>
</dbReference>
<keyword evidence="5" id="KW-0408">Iron</keyword>
<evidence type="ECO:0000256" key="5">
    <source>
        <dbReference type="ARBA" id="ARBA00023004"/>
    </source>
</evidence>
<evidence type="ECO:0000256" key="3">
    <source>
        <dbReference type="ARBA" id="ARBA00022964"/>
    </source>
</evidence>
<dbReference type="PANTHER" id="PTHR10869:SF246">
    <property type="entry name" value="TRANSMEMBRANE PROLYL 4-HYDROXYLASE"/>
    <property type="match status" value="1"/>
</dbReference>
<feature type="compositionally biased region" description="Pro residues" evidence="6">
    <location>
        <begin position="501"/>
        <end position="510"/>
    </location>
</feature>
<dbReference type="GO" id="GO:0004656">
    <property type="term" value="F:procollagen-proline 4-dioxygenase activity"/>
    <property type="evidence" value="ECO:0007669"/>
    <property type="project" value="TreeGrafter"/>
</dbReference>
<dbReference type="PANTHER" id="PTHR10869">
    <property type="entry name" value="PROLYL 4-HYDROXYLASE ALPHA SUBUNIT"/>
    <property type="match status" value="1"/>
</dbReference>
<dbReference type="GO" id="GO:0005783">
    <property type="term" value="C:endoplasmic reticulum"/>
    <property type="evidence" value="ECO:0007669"/>
    <property type="project" value="TreeGrafter"/>
</dbReference>
<comment type="cofactor">
    <cofactor evidence="1">
        <name>L-ascorbate</name>
        <dbReference type="ChEBI" id="CHEBI:38290"/>
    </cofactor>
</comment>
<evidence type="ECO:0000313" key="8">
    <source>
        <dbReference type="EMBL" id="CEM12631.1"/>
    </source>
</evidence>